<feature type="domain" description="Nucleoside transporter/FeoB GTPase Gate" evidence="2">
    <location>
        <begin position="304"/>
        <end position="407"/>
    </location>
</feature>
<feature type="transmembrane region" description="Helical" evidence="1">
    <location>
        <begin position="200"/>
        <end position="221"/>
    </location>
</feature>
<dbReference type="Proteomes" id="UP000238375">
    <property type="component" value="Unassembled WGS sequence"/>
</dbReference>
<proteinExistence type="predicted"/>
<feature type="transmembrane region" description="Helical" evidence="1">
    <location>
        <begin position="227"/>
        <end position="248"/>
    </location>
</feature>
<comment type="caution">
    <text evidence="3">The sequence shown here is derived from an EMBL/GenBank/DDBJ whole genome shotgun (WGS) entry which is preliminary data.</text>
</comment>
<feature type="transmembrane region" description="Helical" evidence="1">
    <location>
        <begin position="71"/>
        <end position="92"/>
    </location>
</feature>
<dbReference type="GO" id="GO:0005886">
    <property type="term" value="C:plasma membrane"/>
    <property type="evidence" value="ECO:0007669"/>
    <property type="project" value="TreeGrafter"/>
</dbReference>
<organism evidence="3 4">
    <name type="scientific">Spirosoma oryzae</name>
    <dbReference type="NCBI Taxonomy" id="1469603"/>
    <lineage>
        <taxon>Bacteria</taxon>
        <taxon>Pseudomonadati</taxon>
        <taxon>Bacteroidota</taxon>
        <taxon>Cytophagia</taxon>
        <taxon>Cytophagales</taxon>
        <taxon>Cytophagaceae</taxon>
        <taxon>Spirosoma</taxon>
    </lineage>
</organism>
<evidence type="ECO:0000313" key="3">
    <source>
        <dbReference type="EMBL" id="PRY34610.1"/>
    </source>
</evidence>
<feature type="transmembrane region" description="Helical" evidence="1">
    <location>
        <begin position="414"/>
        <end position="436"/>
    </location>
</feature>
<sequence>MSIAHPANAMAVIALSIFRSFTLYIPLALNYIWVLFFLVAFLVALVKLIFLGDTEIFRIIVEGLFDSSKVAVMDIALPLAGVMTFFLGLLNIGEKAGAINFLARIIGPFFHKLFPEVPRDHPANGQMIMNFSANMLGLDNAATPFGLRAMQSLQELNPQKDTASNAQIMFLVLHTSGLTIIPLSIMAQRAILGAKDPSDIFIPCLIATYVATVVSMIAVSIKQRINLINGVVLGWLGGITSLIGLALWYLSTKTKEEIEVISKVTGNLVLMTIIVAFLLGAMRKKVNIFDAFIEGAKGGFETSVRIIPYLVGMLVAISAFRNSGAMDYVIDGLKYAFSLTGINTEFTDALPVALMRPLSGSGSRALMIDAMKQFGPDSFVGRLACMFQGAADTTFYIVALYFGSVGIRNSRYAIPFGLFADLMGVIAGIALGYLFFH</sequence>
<evidence type="ECO:0000256" key="1">
    <source>
        <dbReference type="SAM" id="Phobius"/>
    </source>
</evidence>
<feature type="transmembrane region" description="Helical" evidence="1">
    <location>
        <begin position="379"/>
        <end position="402"/>
    </location>
</feature>
<feature type="transmembrane region" description="Helical" evidence="1">
    <location>
        <begin position="260"/>
        <end position="282"/>
    </location>
</feature>
<dbReference type="InterPro" id="IPR011415">
    <property type="entry name" value="SpmA_SpmB"/>
</dbReference>
<protein>
    <submittedName>
        <fullName evidence="3">Spore maturation protein SpmA</fullName>
    </submittedName>
</protein>
<feature type="transmembrane region" description="Helical" evidence="1">
    <location>
        <begin position="302"/>
        <end position="320"/>
    </location>
</feature>
<keyword evidence="1" id="KW-0812">Transmembrane</keyword>
<dbReference type="InterPro" id="IPR052549">
    <property type="entry name" value="SpmB"/>
</dbReference>
<reference evidence="3 4" key="1">
    <citation type="submission" date="2018-03" db="EMBL/GenBank/DDBJ databases">
        <title>Genomic Encyclopedia of Archaeal and Bacterial Type Strains, Phase II (KMG-II): from individual species to whole genera.</title>
        <authorList>
            <person name="Goeker M."/>
        </authorList>
    </citation>
    <scope>NUCLEOTIDE SEQUENCE [LARGE SCALE GENOMIC DNA]</scope>
    <source>
        <strain evidence="3 4">DSM 28354</strain>
    </source>
</reference>
<evidence type="ECO:0000313" key="4">
    <source>
        <dbReference type="Proteomes" id="UP000238375"/>
    </source>
</evidence>
<dbReference type="PANTHER" id="PTHR35793">
    <property type="entry name" value="INNER MEMBRANE PROTEIN YJIG"/>
    <property type="match status" value="1"/>
</dbReference>
<feature type="domain" description="Nucleoside transporter/FeoB GTPase Gate" evidence="2">
    <location>
        <begin position="77"/>
        <end position="185"/>
    </location>
</feature>
<dbReference type="Pfam" id="PF07670">
    <property type="entry name" value="Gate"/>
    <property type="match status" value="2"/>
</dbReference>
<gene>
    <name evidence="3" type="ORF">CLV58_1163</name>
</gene>
<feature type="transmembrane region" description="Helical" evidence="1">
    <location>
        <begin position="31"/>
        <end position="50"/>
    </location>
</feature>
<dbReference type="EMBL" id="PVTE01000016">
    <property type="protein sequence ID" value="PRY34610.1"/>
    <property type="molecule type" value="Genomic_DNA"/>
</dbReference>
<dbReference type="PANTHER" id="PTHR35793:SF2">
    <property type="entry name" value="INNER MEMBRANE PROTEIN YJIG"/>
    <property type="match status" value="1"/>
</dbReference>
<feature type="transmembrane region" description="Helical" evidence="1">
    <location>
        <begin position="168"/>
        <end position="188"/>
    </location>
</feature>
<keyword evidence="4" id="KW-1185">Reference proteome</keyword>
<name>A0A2T0SMG7_9BACT</name>
<keyword evidence="1" id="KW-0472">Membrane</keyword>
<dbReference type="InterPro" id="IPR011642">
    <property type="entry name" value="Gate_dom"/>
</dbReference>
<keyword evidence="1" id="KW-1133">Transmembrane helix</keyword>
<evidence type="ECO:0000259" key="2">
    <source>
        <dbReference type="Pfam" id="PF07670"/>
    </source>
</evidence>
<accession>A0A2T0SMG7</accession>
<dbReference type="AlphaFoldDB" id="A0A2T0SMG7"/>
<dbReference type="PIRSF" id="PIRSF036542">
    <property type="entry name" value="SpmA_SpmB"/>
    <property type="match status" value="1"/>
</dbReference>